<dbReference type="Gene3D" id="2.40.10.190">
    <property type="entry name" value="translation elongation factor selb, chain A, domain 4"/>
    <property type="match status" value="1"/>
</dbReference>
<dbReference type="PANTHER" id="PTHR10902">
    <property type="entry name" value="60S RIBOSOMAL PROTEIN L35A"/>
    <property type="match status" value="1"/>
</dbReference>
<dbReference type="AlphaFoldDB" id="F1LH45"/>
<dbReference type="EMBL" id="JI218710">
    <property type="protein sequence ID" value="ADY49449.1"/>
    <property type="molecule type" value="mRNA"/>
</dbReference>
<dbReference type="GO" id="GO:0006412">
    <property type="term" value="P:translation"/>
    <property type="evidence" value="ECO:0007669"/>
    <property type="project" value="InterPro"/>
</dbReference>
<dbReference type="GO" id="GO:0003735">
    <property type="term" value="F:structural constituent of ribosome"/>
    <property type="evidence" value="ECO:0007669"/>
    <property type="project" value="InterPro"/>
</dbReference>
<sequence length="100" mass="11527">MYVKGVFAGFKRAQRNQREHTALIKLEGVHNKEAAQWWYVGKKALYVYKAHNKKKIPGKAPSRVRVIWGKISPVFMAMVARSVQSSITICPLRRWAIESE</sequence>
<evidence type="ECO:0000256" key="5">
    <source>
        <dbReference type="ARBA" id="ARBA00035530"/>
    </source>
</evidence>
<reference evidence="6" key="1">
    <citation type="journal article" date="2011" name="Genome Res.">
        <title>Deep small RNA sequencing from the nematode Ascaris reveals conservation, functional diversification, and novel developmental profiles.</title>
        <authorList>
            <person name="Wang J."/>
            <person name="Czech B."/>
            <person name="Crunk A."/>
            <person name="Wallace A."/>
            <person name="Mitreva M."/>
            <person name="Hannon G.J."/>
            <person name="Davis R.E."/>
        </authorList>
    </citation>
    <scope>NUCLEOTIDE SEQUENCE</scope>
</reference>
<name>F1LH45_ASCSU</name>
<dbReference type="SUPFAM" id="SSF50447">
    <property type="entry name" value="Translation proteins"/>
    <property type="match status" value="1"/>
</dbReference>
<proteinExistence type="evidence at transcript level"/>
<dbReference type="GO" id="GO:0005840">
    <property type="term" value="C:ribosome"/>
    <property type="evidence" value="ECO:0007669"/>
    <property type="project" value="UniProtKB-KW"/>
</dbReference>
<dbReference type="InterPro" id="IPR009000">
    <property type="entry name" value="Transl_B-barrel_sf"/>
</dbReference>
<evidence type="ECO:0000256" key="3">
    <source>
        <dbReference type="ARBA" id="ARBA00023274"/>
    </source>
</evidence>
<keyword evidence="2 6" id="KW-0689">Ribosomal protein</keyword>
<evidence type="ECO:0000313" key="6">
    <source>
        <dbReference type="EMBL" id="ADY49449.1"/>
    </source>
</evidence>
<protein>
    <recommendedName>
        <fullName evidence="4">Large ribosomal subunit protein eL33</fullName>
    </recommendedName>
    <alternativeName>
        <fullName evidence="5">60S ribosomal protein L35a</fullName>
    </alternativeName>
</protein>
<dbReference type="InterPro" id="IPR001780">
    <property type="entry name" value="Ribosomal_eL33"/>
</dbReference>
<keyword evidence="3" id="KW-0687">Ribonucleoprotein</keyword>
<dbReference type="Pfam" id="PF01247">
    <property type="entry name" value="Ribosomal_L35Ae"/>
    <property type="match status" value="1"/>
</dbReference>
<evidence type="ECO:0000256" key="1">
    <source>
        <dbReference type="ARBA" id="ARBA00009269"/>
    </source>
</evidence>
<dbReference type="GO" id="GO:1990904">
    <property type="term" value="C:ribonucleoprotein complex"/>
    <property type="evidence" value="ECO:0007669"/>
    <property type="project" value="UniProtKB-KW"/>
</dbReference>
<evidence type="ECO:0000256" key="2">
    <source>
        <dbReference type="ARBA" id="ARBA00022980"/>
    </source>
</evidence>
<organism evidence="6">
    <name type="scientific">Ascaris suum</name>
    <name type="common">Pig roundworm</name>
    <name type="synonym">Ascaris lumbricoides</name>
    <dbReference type="NCBI Taxonomy" id="6253"/>
    <lineage>
        <taxon>Eukaryota</taxon>
        <taxon>Metazoa</taxon>
        <taxon>Ecdysozoa</taxon>
        <taxon>Nematoda</taxon>
        <taxon>Chromadorea</taxon>
        <taxon>Rhabditida</taxon>
        <taxon>Spirurina</taxon>
        <taxon>Ascaridomorpha</taxon>
        <taxon>Ascaridoidea</taxon>
        <taxon>Ascarididae</taxon>
        <taxon>Ascaris</taxon>
    </lineage>
</organism>
<evidence type="ECO:0000256" key="4">
    <source>
        <dbReference type="ARBA" id="ARBA00035228"/>
    </source>
</evidence>
<comment type="similarity">
    <text evidence="1">Belongs to the eukaryotic ribosomal protein eL33 family.</text>
</comment>
<accession>F1LH45</accession>
<dbReference type="InterPro" id="IPR038661">
    <property type="entry name" value="Ribosomal_eL33_sf"/>
</dbReference>